<dbReference type="HAMAP" id="MF_02065">
    <property type="entry name" value="MltG"/>
    <property type="match status" value="1"/>
</dbReference>
<organism evidence="9 10">
    <name type="scientific">Hoeflea alexandrii</name>
    <dbReference type="NCBI Taxonomy" id="288436"/>
    <lineage>
        <taxon>Bacteria</taxon>
        <taxon>Pseudomonadati</taxon>
        <taxon>Pseudomonadota</taxon>
        <taxon>Alphaproteobacteria</taxon>
        <taxon>Hyphomicrobiales</taxon>
        <taxon>Rhizobiaceae</taxon>
        <taxon>Hoeflea</taxon>
    </lineage>
</organism>
<comment type="caution">
    <text evidence="9">The sequence shown here is derived from an EMBL/GenBank/DDBJ whole genome shotgun (WGS) entry which is preliminary data.</text>
</comment>
<keyword evidence="3 7" id="KW-1133">Transmembrane helix</keyword>
<keyword evidence="7" id="KW-0997">Cell inner membrane</keyword>
<dbReference type="EMBL" id="JAAAML010000003">
    <property type="protein sequence ID" value="MCO6409954.1"/>
    <property type="molecule type" value="Genomic_DNA"/>
</dbReference>
<evidence type="ECO:0000256" key="3">
    <source>
        <dbReference type="ARBA" id="ARBA00022989"/>
    </source>
</evidence>
<evidence type="ECO:0000256" key="5">
    <source>
        <dbReference type="ARBA" id="ARBA00023239"/>
    </source>
</evidence>
<accession>A0ABT1CUS0</accession>
<evidence type="ECO:0000256" key="6">
    <source>
        <dbReference type="ARBA" id="ARBA00023316"/>
    </source>
</evidence>
<evidence type="ECO:0000256" key="4">
    <source>
        <dbReference type="ARBA" id="ARBA00023136"/>
    </source>
</evidence>
<keyword evidence="1 7" id="KW-1003">Cell membrane</keyword>
<feature type="site" description="Important for catalytic activity" evidence="7">
    <location>
        <position position="257"/>
    </location>
</feature>
<feature type="region of interest" description="Disordered" evidence="8">
    <location>
        <begin position="1"/>
        <end position="48"/>
    </location>
</feature>
<dbReference type="RefSeq" id="WP_375588866.1">
    <property type="nucleotide sequence ID" value="NZ_CP159480.1"/>
</dbReference>
<evidence type="ECO:0000313" key="10">
    <source>
        <dbReference type="Proteomes" id="UP001320715"/>
    </source>
</evidence>
<feature type="compositionally biased region" description="Low complexity" evidence="8">
    <location>
        <begin position="387"/>
        <end position="396"/>
    </location>
</feature>
<evidence type="ECO:0000256" key="2">
    <source>
        <dbReference type="ARBA" id="ARBA00022692"/>
    </source>
</evidence>
<evidence type="ECO:0000256" key="1">
    <source>
        <dbReference type="ARBA" id="ARBA00022475"/>
    </source>
</evidence>
<keyword evidence="6 7" id="KW-0961">Cell wall biogenesis/degradation</keyword>
<keyword evidence="2 7" id="KW-0812">Transmembrane</keyword>
<dbReference type="CDD" id="cd08010">
    <property type="entry name" value="MltG_like"/>
    <property type="match status" value="1"/>
</dbReference>
<protein>
    <recommendedName>
        <fullName evidence="7">Endolytic murein transglycosylase</fullName>
        <ecNumber evidence="7">4.2.2.29</ecNumber>
    </recommendedName>
    <alternativeName>
        <fullName evidence="7">Peptidoglycan lytic transglycosylase</fullName>
    </alternativeName>
    <alternativeName>
        <fullName evidence="7">Peptidoglycan polymerization terminase</fullName>
    </alternativeName>
</protein>
<evidence type="ECO:0000313" key="9">
    <source>
        <dbReference type="EMBL" id="MCO6409954.1"/>
    </source>
</evidence>
<dbReference type="EC" id="4.2.2.29" evidence="7"/>
<dbReference type="Proteomes" id="UP001320715">
    <property type="component" value="Unassembled WGS sequence"/>
</dbReference>
<evidence type="ECO:0000256" key="8">
    <source>
        <dbReference type="SAM" id="MobiDB-lite"/>
    </source>
</evidence>
<dbReference type="PANTHER" id="PTHR30518">
    <property type="entry name" value="ENDOLYTIC MUREIN TRANSGLYCOSYLASE"/>
    <property type="match status" value="1"/>
</dbReference>
<comment type="similarity">
    <text evidence="7">Belongs to the transglycosylase MltG family.</text>
</comment>
<dbReference type="PANTHER" id="PTHR30518:SF2">
    <property type="entry name" value="ENDOLYTIC MUREIN TRANSGLYCOSYLASE"/>
    <property type="match status" value="1"/>
</dbReference>
<sequence length="409" mass="44454">MNDRNNQGNGIFGRAGDQNNAPSGPIIPVSPSQALKPEKAPPPPKRSRRARNQVVVFLNFILSLVIFVAVIAVGVFWYGKTEFEGRGPLDRTTNYMVREGAGLNQIAAGLERQGIVTNQRIFSIGAKGVLGDDTLKAGEYEIKAGASMLEIVELMQSGKSILHSFTVPEGQTVQQVFDRLRSDEMLVGDLPEDMPAEGALLPETYKFSRGTTRADILDQMIKAQTRALEQVWARRAPDLPLETPEELVILASIVEKETARADERPRVASVFINRLNKGMRLQSDPTIIYGLFGGAGKPSDRPIYKSDIEKPTAYNTYVINGLPPTPIANPGREAMEAVANPSRTDDFYFVADGTGGHAFAQTLDEHNSNVARWRRIEAEREKALAAEKAAAEAAAANQPADSGAGGENN</sequence>
<proteinExistence type="inferred from homology"/>
<dbReference type="InterPro" id="IPR003770">
    <property type="entry name" value="MLTG-like"/>
</dbReference>
<evidence type="ECO:0000256" key="7">
    <source>
        <dbReference type="HAMAP-Rule" id="MF_02065"/>
    </source>
</evidence>
<comment type="subcellular location">
    <subcellularLocation>
        <location evidence="7">Cell inner membrane</location>
        <topology evidence="7">Single-pass membrane protein</topology>
    </subcellularLocation>
</comment>
<dbReference type="Pfam" id="PF02618">
    <property type="entry name" value="YceG"/>
    <property type="match status" value="1"/>
</dbReference>
<reference evidence="9 10" key="1">
    <citation type="submission" date="2020-01" db="EMBL/GenBank/DDBJ databases">
        <title>Genomes of bacteria type strains.</title>
        <authorList>
            <person name="Chen J."/>
            <person name="Zhu S."/>
            <person name="Yang J."/>
        </authorList>
    </citation>
    <scope>NUCLEOTIDE SEQUENCE [LARGE SCALE GENOMIC DNA]</scope>
    <source>
        <strain evidence="9 10">DSM 16655</strain>
    </source>
</reference>
<keyword evidence="10" id="KW-1185">Reference proteome</keyword>
<feature type="region of interest" description="Disordered" evidence="8">
    <location>
        <begin position="387"/>
        <end position="409"/>
    </location>
</feature>
<comment type="catalytic activity">
    <reaction evidence="7">
        <text>a peptidoglycan chain = a peptidoglycan chain with N-acetyl-1,6-anhydromuramyl-[peptide] at the reducing end + a peptidoglycan chain with N-acetylglucosamine at the non-reducing end.</text>
        <dbReference type="EC" id="4.2.2.29"/>
    </reaction>
</comment>
<feature type="transmembrane region" description="Helical" evidence="7">
    <location>
        <begin position="54"/>
        <end position="78"/>
    </location>
</feature>
<dbReference type="Gene3D" id="3.30.160.60">
    <property type="entry name" value="Classic Zinc Finger"/>
    <property type="match status" value="1"/>
</dbReference>
<keyword evidence="4 7" id="KW-0472">Membrane</keyword>
<dbReference type="NCBIfam" id="TIGR00247">
    <property type="entry name" value="endolytic transglycosylase MltG"/>
    <property type="match status" value="1"/>
</dbReference>
<comment type="function">
    <text evidence="7">Functions as a peptidoglycan terminase that cleaves nascent peptidoglycan strands endolytically to terminate their elongation.</text>
</comment>
<gene>
    <name evidence="7 9" type="primary">mltG</name>
    <name evidence="9" type="ORF">GTW23_17355</name>
</gene>
<name>A0ABT1CUS0_9HYPH</name>
<keyword evidence="5 7" id="KW-0456">Lyase</keyword>
<dbReference type="Gene3D" id="3.30.1490.480">
    <property type="entry name" value="Endolytic murein transglycosylase"/>
    <property type="match status" value="1"/>
</dbReference>